<feature type="signal peptide" evidence="1">
    <location>
        <begin position="1"/>
        <end position="26"/>
    </location>
</feature>
<evidence type="ECO:0000313" key="3">
    <source>
        <dbReference type="Proteomes" id="UP000190339"/>
    </source>
</evidence>
<keyword evidence="1" id="KW-0732">Signal</keyword>
<name>A0A1T4ZUE9_9FLAO</name>
<proteinExistence type="predicted"/>
<evidence type="ECO:0000313" key="2">
    <source>
        <dbReference type="EMBL" id="SKB26360.1"/>
    </source>
</evidence>
<evidence type="ECO:0008006" key="4">
    <source>
        <dbReference type="Google" id="ProtNLM"/>
    </source>
</evidence>
<sequence>MKLIKILRTVIVVLLLASCQPSVVFGEPQPVDVKPLSTIPNIYKGIYWCKIDSASLYVDDKAFIRRKEFLIKTTKEEIVADPDLELVNGQLYVKDWEGYFPITEKGDTIISQIIIRDTIFAINGTQIVKPFKGHLVLNLKLDEDAWEILVVSQRRGELLTIARADMPENLARLDSITTVSTLKGTDSIRTQIYLKPTAKEFERIYDEGLLFHRSCTEYERIFPLKEVID</sequence>
<dbReference type="PROSITE" id="PS51257">
    <property type="entry name" value="PROKAR_LIPOPROTEIN"/>
    <property type="match status" value="1"/>
</dbReference>
<reference evidence="3" key="1">
    <citation type="submission" date="2017-02" db="EMBL/GenBank/DDBJ databases">
        <authorList>
            <person name="Varghese N."/>
            <person name="Submissions S."/>
        </authorList>
    </citation>
    <scope>NUCLEOTIDE SEQUENCE [LARGE SCALE GENOMIC DNA]</scope>
    <source>
        <strain evidence="3">DSM 23546</strain>
    </source>
</reference>
<protein>
    <recommendedName>
        <fullName evidence="4">DKNYY family protein</fullName>
    </recommendedName>
</protein>
<dbReference type="AlphaFoldDB" id="A0A1T4ZUE9"/>
<accession>A0A1T4ZUE9</accession>
<dbReference type="Proteomes" id="UP000190339">
    <property type="component" value="Unassembled WGS sequence"/>
</dbReference>
<evidence type="ECO:0000256" key="1">
    <source>
        <dbReference type="SAM" id="SignalP"/>
    </source>
</evidence>
<keyword evidence="3" id="KW-1185">Reference proteome</keyword>
<organism evidence="2 3">
    <name type="scientific">Maribacter arcticus</name>
    <dbReference type="NCBI Taxonomy" id="561365"/>
    <lineage>
        <taxon>Bacteria</taxon>
        <taxon>Pseudomonadati</taxon>
        <taxon>Bacteroidota</taxon>
        <taxon>Flavobacteriia</taxon>
        <taxon>Flavobacteriales</taxon>
        <taxon>Flavobacteriaceae</taxon>
        <taxon>Maribacter</taxon>
    </lineage>
</organism>
<dbReference type="OrthoDB" id="1175595at2"/>
<dbReference type="EMBL" id="FUYL01000001">
    <property type="protein sequence ID" value="SKB26360.1"/>
    <property type="molecule type" value="Genomic_DNA"/>
</dbReference>
<gene>
    <name evidence="2" type="ORF">SAMN05660866_00329</name>
</gene>
<feature type="chain" id="PRO_5010579395" description="DKNYY family protein" evidence="1">
    <location>
        <begin position="27"/>
        <end position="229"/>
    </location>
</feature>
<dbReference type="RefSeq" id="WP_079510718.1">
    <property type="nucleotide sequence ID" value="NZ_FUYL01000001.1"/>
</dbReference>